<dbReference type="RefSeq" id="WP_272237355.1">
    <property type="nucleotide sequence ID" value="NZ_JAPFIQ010000024.1"/>
</dbReference>
<sequence>MKLLLSSSVSFILGATVTHYLSEECDLSHSVDNLSSGPVVEAPVTPDFMTMKALYLTDMPSTLEYKRVEATPTHTLIGDTPDKSRTVNWSKPSVENEEETQISWNDIERLAPHLSYEEKLDLETLSYTDPSLAVARLAKEAQYPNTGDPEKDILLNALSGVSPVISHFIVTLDSMYMDKCGTSLLVDSFNDIMKMNTDLLFQYKKMNYPALKEEFINTIPCDM</sequence>
<gene>
    <name evidence="2" type="ORF">OPW20_06760</name>
</gene>
<comment type="caution">
    <text evidence="2">The sequence shown here is derived from an EMBL/GenBank/DDBJ whole genome shotgun (WGS) entry which is preliminary data.</text>
</comment>
<feature type="region of interest" description="Disordered" evidence="1">
    <location>
        <begin position="74"/>
        <end position="94"/>
    </location>
</feature>
<keyword evidence="3" id="KW-1185">Reference proteome</keyword>
<accession>A0ABT5GR62</accession>
<name>A0ABT5GR62_9VIBR</name>
<evidence type="ECO:0000313" key="2">
    <source>
        <dbReference type="EMBL" id="MDC5739761.1"/>
    </source>
</evidence>
<proteinExistence type="predicted"/>
<reference evidence="2" key="1">
    <citation type="submission" date="2022-11" db="EMBL/GenBank/DDBJ databases">
        <title>Role of the vibriolysin VemA secreted by the emergent pathogen Vibrio europaeus in the colonization of Manila clam mucus.</title>
        <authorList>
            <person name="Martinez C."/>
            <person name="Rodriguez S."/>
            <person name="Vences A."/>
            <person name="Barja J.L."/>
            <person name="Toranzo A.E."/>
            <person name="Dubert J."/>
        </authorList>
    </citation>
    <scope>NUCLEOTIDE SEQUENCE</scope>
    <source>
        <strain evidence="2">3454</strain>
    </source>
</reference>
<evidence type="ECO:0000313" key="3">
    <source>
        <dbReference type="Proteomes" id="UP001150001"/>
    </source>
</evidence>
<organism evidence="2 3">
    <name type="scientific">Vibrio europaeus</name>
    <dbReference type="NCBI Taxonomy" id="300876"/>
    <lineage>
        <taxon>Bacteria</taxon>
        <taxon>Pseudomonadati</taxon>
        <taxon>Pseudomonadota</taxon>
        <taxon>Gammaproteobacteria</taxon>
        <taxon>Vibrionales</taxon>
        <taxon>Vibrionaceae</taxon>
        <taxon>Vibrio</taxon>
        <taxon>Vibrio oreintalis group</taxon>
    </lineage>
</organism>
<protein>
    <submittedName>
        <fullName evidence="2">Uncharacterized protein</fullName>
    </submittedName>
</protein>
<dbReference type="EMBL" id="JAPFIT010000011">
    <property type="protein sequence ID" value="MDC5739761.1"/>
    <property type="molecule type" value="Genomic_DNA"/>
</dbReference>
<dbReference type="Proteomes" id="UP001150001">
    <property type="component" value="Unassembled WGS sequence"/>
</dbReference>
<evidence type="ECO:0000256" key="1">
    <source>
        <dbReference type="SAM" id="MobiDB-lite"/>
    </source>
</evidence>